<keyword evidence="8" id="KW-0496">Mitochondrion</keyword>
<evidence type="ECO:0000256" key="11">
    <source>
        <dbReference type="RuleBase" id="RU000488"/>
    </source>
</evidence>
<evidence type="ECO:0000256" key="5">
    <source>
        <dbReference type="ARBA" id="ARBA00022737"/>
    </source>
</evidence>
<dbReference type="AlphaFoldDB" id="A0AA85JZL7"/>
<feature type="compositionally biased region" description="Polar residues" evidence="12">
    <location>
        <begin position="451"/>
        <end position="462"/>
    </location>
</feature>
<dbReference type="GO" id="GO:0090149">
    <property type="term" value="P:mitochondrial membrane fission"/>
    <property type="evidence" value="ECO:0007669"/>
    <property type="project" value="InterPro"/>
</dbReference>
<evidence type="ECO:0000256" key="9">
    <source>
        <dbReference type="ARBA" id="ARBA00023136"/>
    </source>
</evidence>
<dbReference type="WBParaSite" id="TREG1_6800.1">
    <property type="protein sequence ID" value="TREG1_6800.1"/>
    <property type="gene ID" value="TREG1_6800"/>
</dbReference>
<feature type="repeat" description="Solcar" evidence="10">
    <location>
        <begin position="332"/>
        <end position="435"/>
    </location>
</feature>
<dbReference type="InterPro" id="IPR023395">
    <property type="entry name" value="MCP_dom_sf"/>
</dbReference>
<dbReference type="PROSITE" id="PS50920">
    <property type="entry name" value="SOLCAR"/>
    <property type="match status" value="1"/>
</dbReference>
<dbReference type="Pfam" id="PF00153">
    <property type="entry name" value="Mito_carr"/>
    <property type="match status" value="1"/>
</dbReference>
<reference evidence="13" key="1">
    <citation type="submission" date="2022-06" db="EMBL/GenBank/DDBJ databases">
        <authorList>
            <person name="Berger JAMES D."/>
            <person name="Berger JAMES D."/>
        </authorList>
    </citation>
    <scope>NUCLEOTIDE SEQUENCE [LARGE SCALE GENOMIC DNA]</scope>
</reference>
<keyword evidence="7" id="KW-1133">Transmembrane helix</keyword>
<keyword evidence="3 11" id="KW-0813">Transport</keyword>
<feature type="region of interest" description="Disordered" evidence="12">
    <location>
        <begin position="446"/>
        <end position="480"/>
    </location>
</feature>
<dbReference type="PANTHER" id="PTHR21252:SF2">
    <property type="entry name" value="MITOCHONDRIAL OUTER MEMBRANE PROTEIN SLC25A46"/>
    <property type="match status" value="1"/>
</dbReference>
<evidence type="ECO:0000256" key="12">
    <source>
        <dbReference type="SAM" id="MobiDB-lite"/>
    </source>
</evidence>
<feature type="compositionally biased region" description="Acidic residues" evidence="12">
    <location>
        <begin position="463"/>
        <end position="480"/>
    </location>
</feature>
<accession>A0AA85JZL7</accession>
<comment type="similarity">
    <text evidence="2 11">Belongs to the mitochondrial carrier (TC 2.A.29) family.</text>
</comment>
<evidence type="ECO:0000256" key="4">
    <source>
        <dbReference type="ARBA" id="ARBA00022692"/>
    </source>
</evidence>
<evidence type="ECO:0000256" key="7">
    <source>
        <dbReference type="ARBA" id="ARBA00022989"/>
    </source>
</evidence>
<keyword evidence="9 10" id="KW-0472">Membrane</keyword>
<dbReference type="PANTHER" id="PTHR21252">
    <property type="entry name" value="TB1 PROTEIN-RELATED"/>
    <property type="match status" value="1"/>
</dbReference>
<dbReference type="Gene3D" id="1.50.40.10">
    <property type="entry name" value="Mitochondrial carrier domain"/>
    <property type="match status" value="2"/>
</dbReference>
<evidence type="ECO:0000256" key="3">
    <source>
        <dbReference type="ARBA" id="ARBA00022448"/>
    </source>
</evidence>
<protein>
    <recommendedName>
        <fullName evidence="15">Solute carrier family 25 member 46</fullName>
    </recommendedName>
</protein>
<dbReference type="GO" id="GO:0005741">
    <property type="term" value="C:mitochondrial outer membrane"/>
    <property type="evidence" value="ECO:0007669"/>
    <property type="project" value="UniProtKB-SubCell"/>
</dbReference>
<keyword evidence="6" id="KW-1000">Mitochondrion outer membrane</keyword>
<keyword evidence="5" id="KW-0677">Repeat</keyword>
<name>A0AA85JZL7_TRIRE</name>
<evidence type="ECO:0000256" key="1">
    <source>
        <dbReference type="ARBA" id="ARBA00004374"/>
    </source>
</evidence>
<evidence type="ECO:0008006" key="15">
    <source>
        <dbReference type="Google" id="ProtNLM"/>
    </source>
</evidence>
<evidence type="ECO:0000313" key="13">
    <source>
        <dbReference type="Proteomes" id="UP000050795"/>
    </source>
</evidence>
<comment type="subcellular location">
    <subcellularLocation>
        <location evidence="1">Mitochondrion outer membrane</location>
        <topology evidence="1">Multi-pass membrane protein</topology>
    </subcellularLocation>
</comment>
<evidence type="ECO:0000313" key="14">
    <source>
        <dbReference type="WBParaSite" id="TREG1_6800.1"/>
    </source>
</evidence>
<keyword evidence="4 10" id="KW-0812">Transmembrane</keyword>
<dbReference type="SUPFAM" id="SSF103506">
    <property type="entry name" value="Mitochondrial carrier"/>
    <property type="match status" value="2"/>
</dbReference>
<reference evidence="14" key="2">
    <citation type="submission" date="2023-11" db="UniProtKB">
        <authorList>
            <consortium name="WormBaseParasite"/>
        </authorList>
    </citation>
    <scope>IDENTIFICATION</scope>
</reference>
<dbReference type="InterPro" id="IPR018108">
    <property type="entry name" value="MCP_transmembrane"/>
</dbReference>
<evidence type="ECO:0000256" key="6">
    <source>
        <dbReference type="ARBA" id="ARBA00022787"/>
    </source>
</evidence>
<keyword evidence="13" id="KW-1185">Reference proteome</keyword>
<evidence type="ECO:0000256" key="2">
    <source>
        <dbReference type="ARBA" id="ARBA00006375"/>
    </source>
</evidence>
<dbReference type="Proteomes" id="UP000050795">
    <property type="component" value="Unassembled WGS sequence"/>
</dbReference>
<organism evidence="13 14">
    <name type="scientific">Trichobilharzia regenti</name>
    <name type="common">Nasal bird schistosome</name>
    <dbReference type="NCBI Taxonomy" id="157069"/>
    <lineage>
        <taxon>Eukaryota</taxon>
        <taxon>Metazoa</taxon>
        <taxon>Spiralia</taxon>
        <taxon>Lophotrochozoa</taxon>
        <taxon>Platyhelminthes</taxon>
        <taxon>Trematoda</taxon>
        <taxon>Digenea</taxon>
        <taxon>Strigeidida</taxon>
        <taxon>Schistosomatoidea</taxon>
        <taxon>Schistosomatidae</taxon>
        <taxon>Trichobilharzia</taxon>
    </lineage>
</organism>
<proteinExistence type="inferred from homology"/>
<evidence type="ECO:0000256" key="10">
    <source>
        <dbReference type="PROSITE-ProRule" id="PRU00282"/>
    </source>
</evidence>
<evidence type="ECO:0000256" key="8">
    <source>
        <dbReference type="ARBA" id="ARBA00023128"/>
    </source>
</evidence>
<sequence>MYSERLKDLEYRRIQEESSLTNFSNAEAGENYQESHDEQAVIADSGFNPALAGMGIGYASMLLELLLSHPFVIIRNQCQVIGSSRYLHLTPFSLIPVVKRCVQFQGLSFFSKGLGSVLIVRGLNFMTENLICEVTSLPKEVSKSSPFKRLLGHLLLKVCSWVIVTPFYAASIVEVVQSDKASEPTTLLSCFRDGLYRLIHMPSSPRLGSAGSMFRSGPTVRSIPIATSRLLPVWRLFAPVVLLNVGHYVVKSFASIIALSYWNGYDDRLERDAEIDLNYKTGGLSRNRLSPGFPTHYSTPSTQPTSVSERHASDSATLAYQRQDTALQAIYNRYYTDLLAGITANFAADVVLYPVETIVLRLCVQGTRTLVDNMDTGDVVVPIVSSYDGFFDALRSTFDLRVGFLGLYRGFGALLAQYALQALFIFAIRCLYEHLLYLWPPPLTDEKVSAKPSSRPNVSSAFDDTESVANDDSETTGDNW</sequence>
<dbReference type="InterPro" id="IPR039158">
    <property type="entry name" value="SLC25A46"/>
</dbReference>